<evidence type="ECO:0000313" key="3">
    <source>
        <dbReference type="Proteomes" id="UP000638848"/>
    </source>
</evidence>
<feature type="transmembrane region" description="Helical" evidence="1">
    <location>
        <begin position="160"/>
        <end position="180"/>
    </location>
</feature>
<accession>A0A917LTT2</accession>
<keyword evidence="2" id="KW-0547">Nucleotide-binding</keyword>
<dbReference type="AlphaFoldDB" id="A0A917LTT2"/>
<keyword evidence="2" id="KW-0067">ATP-binding</keyword>
<keyword evidence="1" id="KW-0812">Transmembrane</keyword>
<sequence length="552" mass="57233">MAAPGVNRAGTVPPLAPAPAVHGAGSAVLVGRLVGLKARILLNTVTRSTWVLVGTILGAAYFLFVLAFAVLGLVLLGGQDLSLVRTVLVLAGGGTTLAWWLLPVLASRADATLDPARLALFPLGVGQVQWGQAVGALVGVPGALTTVALIASVSSWRSSVPAVVAAVFCLPLALALVVSGSRLVTALAVGLGRRRRATEVLSLVALLGLVLMGPLLAGAMNGLEGTWDRLPEWAAALAWTPVGAVWAVPADVAAGRWPEAAARTALTVASVAVLVLCWRVAQARALTSATTERRAGPRADAGAGLFDRIPERPWAAVAARCLLYWVRDPRYSGALVVVPAIAAVVWFSSAQDGMDFLFYALGPMFAALLAYQISGDVSFDNTAVSLHVLTGVRGLHDRLGRVLALLVVAVPLSAIGLLLPFVLQGRWELLPGLAGATVLALLGGAGLASVMSARYTYPVAAPGQSPFKTPQGFTVLNVLVQFVALGLIVLLVLPAAVLVLIQVFTGDPSWGWTALGTGVVLGPLVCWGGIVLGGRWYDRRAPELLQEVAQYR</sequence>
<feature type="transmembrane region" description="Helical" evidence="1">
    <location>
        <begin position="50"/>
        <end position="76"/>
    </location>
</feature>
<name>A0A917LTT2_9MICC</name>
<feature type="transmembrane region" description="Helical" evidence="1">
    <location>
        <begin position="200"/>
        <end position="218"/>
    </location>
</feature>
<reference evidence="2" key="2">
    <citation type="submission" date="2020-09" db="EMBL/GenBank/DDBJ databases">
        <authorList>
            <person name="Sun Q."/>
            <person name="Zhou Y."/>
        </authorList>
    </citation>
    <scope>NUCLEOTIDE SEQUENCE</scope>
    <source>
        <strain evidence="2">CGMCC 1.12187</strain>
    </source>
</reference>
<feature type="transmembrane region" description="Helical" evidence="1">
    <location>
        <begin position="429"/>
        <end position="453"/>
    </location>
</feature>
<feature type="transmembrane region" description="Helical" evidence="1">
    <location>
        <begin position="356"/>
        <end position="373"/>
    </location>
</feature>
<keyword evidence="1" id="KW-1133">Transmembrane helix</keyword>
<proteinExistence type="predicted"/>
<feature type="transmembrane region" description="Helical" evidence="1">
    <location>
        <begin position="130"/>
        <end position="153"/>
    </location>
</feature>
<dbReference type="RefSeq" id="WP_229741733.1">
    <property type="nucleotide sequence ID" value="NZ_BMEQ01000009.1"/>
</dbReference>
<reference evidence="2" key="1">
    <citation type="journal article" date="2014" name="Int. J. Syst. Evol. Microbiol.">
        <title>Complete genome sequence of Corynebacterium casei LMG S-19264T (=DSM 44701T), isolated from a smear-ripened cheese.</title>
        <authorList>
            <consortium name="US DOE Joint Genome Institute (JGI-PGF)"/>
            <person name="Walter F."/>
            <person name="Albersmeier A."/>
            <person name="Kalinowski J."/>
            <person name="Ruckert C."/>
        </authorList>
    </citation>
    <scope>NUCLEOTIDE SEQUENCE</scope>
    <source>
        <strain evidence="2">CGMCC 1.12187</strain>
    </source>
</reference>
<feature type="transmembrane region" description="Helical" evidence="1">
    <location>
        <begin position="83"/>
        <end position="102"/>
    </location>
</feature>
<organism evidence="2 3">
    <name type="scientific">Kocuria dechangensis</name>
    <dbReference type="NCBI Taxonomy" id="1176249"/>
    <lineage>
        <taxon>Bacteria</taxon>
        <taxon>Bacillati</taxon>
        <taxon>Actinomycetota</taxon>
        <taxon>Actinomycetes</taxon>
        <taxon>Micrococcales</taxon>
        <taxon>Micrococcaceae</taxon>
        <taxon>Kocuria</taxon>
    </lineage>
</organism>
<feature type="transmembrane region" description="Helical" evidence="1">
    <location>
        <begin position="331"/>
        <end position="350"/>
    </location>
</feature>
<feature type="transmembrane region" description="Helical" evidence="1">
    <location>
        <begin position="474"/>
        <end position="504"/>
    </location>
</feature>
<dbReference type="GO" id="GO:0005524">
    <property type="term" value="F:ATP binding"/>
    <property type="evidence" value="ECO:0007669"/>
    <property type="project" value="UniProtKB-KW"/>
</dbReference>
<evidence type="ECO:0000256" key="1">
    <source>
        <dbReference type="SAM" id="Phobius"/>
    </source>
</evidence>
<feature type="transmembrane region" description="Helical" evidence="1">
    <location>
        <begin position="230"/>
        <end position="248"/>
    </location>
</feature>
<dbReference type="EMBL" id="BMEQ01000009">
    <property type="protein sequence ID" value="GGG57449.1"/>
    <property type="molecule type" value="Genomic_DNA"/>
</dbReference>
<feature type="transmembrane region" description="Helical" evidence="1">
    <location>
        <begin position="510"/>
        <end position="532"/>
    </location>
</feature>
<protein>
    <submittedName>
        <fullName evidence="2">ABC transporter ATP-binding protein</fullName>
    </submittedName>
</protein>
<dbReference type="Proteomes" id="UP000638848">
    <property type="component" value="Unassembled WGS sequence"/>
</dbReference>
<evidence type="ECO:0000313" key="2">
    <source>
        <dbReference type="EMBL" id="GGG57449.1"/>
    </source>
</evidence>
<comment type="caution">
    <text evidence="2">The sequence shown here is derived from an EMBL/GenBank/DDBJ whole genome shotgun (WGS) entry which is preliminary data.</text>
</comment>
<feature type="transmembrane region" description="Helical" evidence="1">
    <location>
        <begin position="402"/>
        <end position="423"/>
    </location>
</feature>
<keyword evidence="1" id="KW-0472">Membrane</keyword>
<gene>
    <name evidence="2" type="ORF">GCM10011374_20330</name>
</gene>
<keyword evidence="3" id="KW-1185">Reference proteome</keyword>